<name>A0AAV9Z9R3_9AGAR</name>
<gene>
    <name evidence="1" type="ORF">R3P38DRAFT_3238004</name>
</gene>
<protein>
    <submittedName>
        <fullName evidence="1">Uncharacterized protein</fullName>
    </submittedName>
</protein>
<comment type="caution">
    <text evidence="1">The sequence shown here is derived from an EMBL/GenBank/DDBJ whole genome shotgun (WGS) entry which is preliminary data.</text>
</comment>
<proteinExistence type="predicted"/>
<reference evidence="1 2" key="1">
    <citation type="journal article" date="2024" name="J Genomics">
        <title>Draft genome sequencing and assembly of Favolaschia claudopus CIRM-BRFM 2984 isolated from oak limbs.</title>
        <authorList>
            <person name="Navarro D."/>
            <person name="Drula E."/>
            <person name="Chaduli D."/>
            <person name="Cazenave R."/>
            <person name="Ahrendt S."/>
            <person name="Wang J."/>
            <person name="Lipzen A."/>
            <person name="Daum C."/>
            <person name="Barry K."/>
            <person name="Grigoriev I.V."/>
            <person name="Favel A."/>
            <person name="Rosso M.N."/>
            <person name="Martin F."/>
        </authorList>
    </citation>
    <scope>NUCLEOTIDE SEQUENCE [LARGE SCALE GENOMIC DNA]</scope>
    <source>
        <strain evidence="1 2">CIRM-BRFM 2984</strain>
    </source>
</reference>
<evidence type="ECO:0000313" key="2">
    <source>
        <dbReference type="Proteomes" id="UP001362999"/>
    </source>
</evidence>
<dbReference type="EMBL" id="JAWWNJ010000174">
    <property type="protein sequence ID" value="KAK6975109.1"/>
    <property type="molecule type" value="Genomic_DNA"/>
</dbReference>
<sequence>MSSLASALKAKTFKLKFAHLYSSSSFLVRAQVQALLKFKVGALLRFKFYSGQCRPRSPWARFLGSGMVRMHAAKGKTYDNYYKLVDTGDLYLGRENSPQVLRVLTSSPAIQTVGQSNGSQRLVVIDPLEWCVLRWLRVVSSVWITTRTYLLVCLR</sequence>
<dbReference type="AlphaFoldDB" id="A0AAV9Z9R3"/>
<evidence type="ECO:0000313" key="1">
    <source>
        <dbReference type="EMBL" id="KAK6975109.1"/>
    </source>
</evidence>
<organism evidence="1 2">
    <name type="scientific">Favolaschia claudopus</name>
    <dbReference type="NCBI Taxonomy" id="2862362"/>
    <lineage>
        <taxon>Eukaryota</taxon>
        <taxon>Fungi</taxon>
        <taxon>Dikarya</taxon>
        <taxon>Basidiomycota</taxon>
        <taxon>Agaricomycotina</taxon>
        <taxon>Agaricomycetes</taxon>
        <taxon>Agaricomycetidae</taxon>
        <taxon>Agaricales</taxon>
        <taxon>Marasmiineae</taxon>
        <taxon>Mycenaceae</taxon>
        <taxon>Favolaschia</taxon>
    </lineage>
</organism>
<accession>A0AAV9Z9R3</accession>
<dbReference type="Proteomes" id="UP001362999">
    <property type="component" value="Unassembled WGS sequence"/>
</dbReference>
<keyword evidence="2" id="KW-1185">Reference proteome</keyword>